<dbReference type="Pfam" id="PF00376">
    <property type="entry name" value="MerR"/>
    <property type="match status" value="1"/>
</dbReference>
<dbReference type="PANTHER" id="PTHR30204">
    <property type="entry name" value="REDOX-CYCLING DRUG-SENSING TRANSCRIPTIONAL ACTIVATOR SOXR"/>
    <property type="match status" value="1"/>
</dbReference>
<evidence type="ECO:0000259" key="5">
    <source>
        <dbReference type="PROSITE" id="PS50937"/>
    </source>
</evidence>
<dbReference type="EMBL" id="JPLA01000001">
    <property type="protein sequence ID" value="KLD66208.1"/>
    <property type="molecule type" value="Genomic_DNA"/>
</dbReference>
<accession>A0A0G9H9F0</accession>
<dbReference type="GO" id="GO:0003677">
    <property type="term" value="F:DNA binding"/>
    <property type="evidence" value="ECO:0007669"/>
    <property type="project" value="UniProtKB-KW"/>
</dbReference>
<reference evidence="6 7" key="1">
    <citation type="journal article" date="2015" name="Antonie Van Leeuwenhoek">
        <title>A phylogenomic and molecular marker based taxonomic framework for the order Xanthomonadales: proposal to transfer the families Algiphilaceae and Solimonadaceae to the order Nevskiales ord. nov. and to create a new family within the order Xanthomonadales, the family Rhodanobacteraceae fam. nov., containing the genus Rhodanobacter and its closest relatives.</title>
        <authorList>
            <person name="Naushad S."/>
            <person name="Adeolu M."/>
            <person name="Wong S."/>
            <person name="Sohail M."/>
            <person name="Schellhorn H.E."/>
            <person name="Gupta R.S."/>
        </authorList>
    </citation>
    <scope>NUCLEOTIDE SEQUENCE [LARGE SCALE GENOMIC DNA]</scope>
    <source>
        <strain evidence="6 7">DSM 16301</strain>
    </source>
</reference>
<dbReference type="Gene3D" id="1.10.1660.10">
    <property type="match status" value="1"/>
</dbReference>
<dbReference type="OrthoDB" id="9808480at2"/>
<evidence type="ECO:0000256" key="2">
    <source>
        <dbReference type="ARBA" id="ARBA00023125"/>
    </source>
</evidence>
<dbReference type="Pfam" id="PF09278">
    <property type="entry name" value="MerR-DNA-bind"/>
    <property type="match status" value="1"/>
</dbReference>
<dbReference type="CDD" id="cd04785">
    <property type="entry name" value="HTH_CadR-PbrR-like"/>
    <property type="match status" value="1"/>
</dbReference>
<name>A0A0G9H9F0_9GAMM</name>
<feature type="coiled-coil region" evidence="4">
    <location>
        <begin position="84"/>
        <end position="111"/>
    </location>
</feature>
<dbReference type="PATRIC" id="fig|1440762.4.peg.124"/>
<feature type="domain" description="HTH merR-type" evidence="5">
    <location>
        <begin position="1"/>
        <end position="69"/>
    </location>
</feature>
<dbReference type="InterPro" id="IPR009061">
    <property type="entry name" value="DNA-bd_dom_put_sf"/>
</dbReference>
<evidence type="ECO:0000313" key="7">
    <source>
        <dbReference type="Proteomes" id="UP000035481"/>
    </source>
</evidence>
<dbReference type="InterPro" id="IPR047057">
    <property type="entry name" value="MerR_fam"/>
</dbReference>
<dbReference type="PROSITE" id="PS50937">
    <property type="entry name" value="HTH_MERR_2"/>
    <property type="match status" value="1"/>
</dbReference>
<dbReference type="STRING" id="1440762.Y882_00635"/>
<evidence type="ECO:0000256" key="4">
    <source>
        <dbReference type="SAM" id="Coils"/>
    </source>
</evidence>
<dbReference type="Proteomes" id="UP000035481">
    <property type="component" value="Unassembled WGS sequence"/>
</dbReference>
<organism evidence="6 7">
    <name type="scientific">Dyella japonica DSM 16301</name>
    <dbReference type="NCBI Taxonomy" id="1440762"/>
    <lineage>
        <taxon>Bacteria</taxon>
        <taxon>Pseudomonadati</taxon>
        <taxon>Pseudomonadota</taxon>
        <taxon>Gammaproteobacteria</taxon>
        <taxon>Lysobacterales</taxon>
        <taxon>Rhodanobacteraceae</taxon>
        <taxon>Dyella</taxon>
    </lineage>
</organism>
<keyword evidence="3" id="KW-0804">Transcription</keyword>
<comment type="caution">
    <text evidence="6">The sequence shown here is derived from an EMBL/GenBank/DDBJ whole genome shotgun (WGS) entry which is preliminary data.</text>
</comment>
<dbReference type="SMART" id="SM00422">
    <property type="entry name" value="HTH_MERR"/>
    <property type="match status" value="1"/>
</dbReference>
<gene>
    <name evidence="6" type="ORF">Y882_00635</name>
</gene>
<dbReference type="AlphaFoldDB" id="A0A0G9H9F0"/>
<dbReference type="InterPro" id="IPR000551">
    <property type="entry name" value="MerR-type_HTH_dom"/>
</dbReference>
<keyword evidence="1" id="KW-0805">Transcription regulation</keyword>
<protein>
    <submittedName>
        <fullName evidence="6">MerR family transcriptional regulator</fullName>
    </submittedName>
</protein>
<keyword evidence="2" id="KW-0238">DNA-binding</keyword>
<dbReference type="GO" id="GO:0003700">
    <property type="term" value="F:DNA-binding transcription factor activity"/>
    <property type="evidence" value="ECO:0007669"/>
    <property type="project" value="InterPro"/>
</dbReference>
<proteinExistence type="predicted"/>
<dbReference type="SUPFAM" id="SSF46955">
    <property type="entry name" value="Putative DNA-binding domain"/>
    <property type="match status" value="1"/>
</dbReference>
<dbReference type="PRINTS" id="PR00040">
    <property type="entry name" value="HTHMERR"/>
</dbReference>
<evidence type="ECO:0000256" key="3">
    <source>
        <dbReference type="ARBA" id="ARBA00023163"/>
    </source>
</evidence>
<evidence type="ECO:0000256" key="1">
    <source>
        <dbReference type="ARBA" id="ARBA00023015"/>
    </source>
</evidence>
<dbReference type="RefSeq" id="WP_046969907.1">
    <property type="nucleotide sequence ID" value="NZ_JPLA01000001.1"/>
</dbReference>
<keyword evidence="4" id="KW-0175">Coiled coil</keyword>
<sequence>MRISDLAKRTGCHLETVRYYERIGLLPEPDRSIAGYRQYGETDVDRLHFIVRSRALGFHLDEIKSLLTLASESNLSCREVDALARNHLAQVEAKQRELAALAKELHHMIDTCHKDTRETCTILRGLSSHLAA</sequence>
<evidence type="ECO:0000313" key="6">
    <source>
        <dbReference type="EMBL" id="KLD66208.1"/>
    </source>
</evidence>
<dbReference type="PROSITE" id="PS00552">
    <property type="entry name" value="HTH_MERR_1"/>
    <property type="match status" value="1"/>
</dbReference>
<dbReference type="InterPro" id="IPR015358">
    <property type="entry name" value="Tscrpt_reg_MerR_DNA-bd"/>
</dbReference>
<dbReference type="PANTHER" id="PTHR30204:SF92">
    <property type="entry name" value="HTH-TYPE TRANSCRIPTIONAL REGULATOR ZNTR"/>
    <property type="match status" value="1"/>
</dbReference>